<dbReference type="AlphaFoldDB" id="A0A285U8W4"/>
<keyword evidence="1" id="KW-0812">Transmembrane</keyword>
<sequence>MKKILSNNHGYSLFIVVLCIAVFSILALSFTVQTANSKKQNDVVQDNFQSAALAEMGSQYYMTAIENEFFVMSEKAQRAQSNYINPFLPDKITEEIIMKAREIGINEAYQYLTGITKPTGIPREKIISNLISKPKFLIDNVIISPLQNDIVTITFDSIGMENGNTKNIETIITGKVEIDFSKMILYQPGEENYAVPPLILDPDPDDKLLYECSYDDLVDKSNGDKGYVDGKIKCNSDKTIFKIIGDIYYDKLKSNINLLYVTKNLVDYNGNSSYDNMKIHVKKDATIGNFNGSQNITLEVLGEATIKNYNKSTGKICAKSYGEIGSGNANGTDVSFYDRNNKACEGDSNNPGVIPQWKWGLPIISKEEYRYN</sequence>
<dbReference type="EMBL" id="OBQC01000004">
    <property type="protein sequence ID" value="SOC38282.1"/>
    <property type="molecule type" value="Genomic_DNA"/>
</dbReference>
<gene>
    <name evidence="2" type="ORF">SAMN05877842_10482</name>
</gene>
<reference evidence="3" key="1">
    <citation type="submission" date="2017-08" db="EMBL/GenBank/DDBJ databases">
        <authorList>
            <person name="Varghese N."/>
            <person name="Submissions S."/>
        </authorList>
    </citation>
    <scope>NUCLEOTIDE SEQUENCE [LARGE SCALE GENOMIC DNA]</scope>
    <source>
        <strain evidence="3">JC23</strain>
    </source>
</reference>
<protein>
    <submittedName>
        <fullName evidence="2">Uncharacterized protein</fullName>
    </submittedName>
</protein>
<dbReference type="OrthoDB" id="2964362at2"/>
<keyword evidence="3" id="KW-1185">Reference proteome</keyword>
<evidence type="ECO:0000313" key="2">
    <source>
        <dbReference type="EMBL" id="SOC38282.1"/>
    </source>
</evidence>
<feature type="transmembrane region" description="Helical" evidence="1">
    <location>
        <begin position="12"/>
        <end position="32"/>
    </location>
</feature>
<organism evidence="2 3">
    <name type="scientific">Ureibacillus acetophenoni</name>
    <dbReference type="NCBI Taxonomy" id="614649"/>
    <lineage>
        <taxon>Bacteria</taxon>
        <taxon>Bacillati</taxon>
        <taxon>Bacillota</taxon>
        <taxon>Bacilli</taxon>
        <taxon>Bacillales</taxon>
        <taxon>Caryophanaceae</taxon>
        <taxon>Ureibacillus</taxon>
    </lineage>
</organism>
<dbReference type="Proteomes" id="UP000219252">
    <property type="component" value="Unassembled WGS sequence"/>
</dbReference>
<name>A0A285U8W4_9BACL</name>
<evidence type="ECO:0000256" key="1">
    <source>
        <dbReference type="SAM" id="Phobius"/>
    </source>
</evidence>
<dbReference type="RefSeq" id="WP_097149083.1">
    <property type="nucleotide sequence ID" value="NZ_OBQC01000004.1"/>
</dbReference>
<keyword evidence="1" id="KW-0472">Membrane</keyword>
<accession>A0A285U8W4</accession>
<keyword evidence="1" id="KW-1133">Transmembrane helix</keyword>
<proteinExistence type="predicted"/>
<evidence type="ECO:0000313" key="3">
    <source>
        <dbReference type="Proteomes" id="UP000219252"/>
    </source>
</evidence>